<dbReference type="RefSeq" id="WP_169565827.1">
    <property type="nucleotide sequence ID" value="NZ_JAAXYH010000021.1"/>
</dbReference>
<organism evidence="1 2">
    <name type="scientific">Shewanella salipaludis</name>
    <dbReference type="NCBI Taxonomy" id="2723052"/>
    <lineage>
        <taxon>Bacteria</taxon>
        <taxon>Pseudomonadati</taxon>
        <taxon>Pseudomonadota</taxon>
        <taxon>Gammaproteobacteria</taxon>
        <taxon>Alteromonadales</taxon>
        <taxon>Shewanellaceae</taxon>
        <taxon>Shewanella</taxon>
    </lineage>
</organism>
<dbReference type="SUPFAM" id="SSF53850">
    <property type="entry name" value="Periplasmic binding protein-like II"/>
    <property type="match status" value="1"/>
</dbReference>
<accession>A0A972FWR7</accession>
<evidence type="ECO:0000313" key="2">
    <source>
        <dbReference type="Proteomes" id="UP000737113"/>
    </source>
</evidence>
<dbReference type="EMBL" id="JAAXYH010000021">
    <property type="protein sequence ID" value="NMH67047.1"/>
    <property type="molecule type" value="Genomic_DNA"/>
</dbReference>
<comment type="caution">
    <text evidence="1">The sequence shown here is derived from an EMBL/GenBank/DDBJ whole genome shotgun (WGS) entry which is preliminary data.</text>
</comment>
<name>A0A972FWR7_9GAMM</name>
<keyword evidence="2" id="KW-1185">Reference proteome</keyword>
<sequence>MAKPQPQPAQQIRYFQTDLRYQYRIELLELALRKSQAAEIAAPETIDTETTATESAANGLPLQPLTTAVTQSRGIAMLEQGEVDVAFLPTSRELEQRLLAVRIPIMQGLLGYRVLLIHSRNQAKFAKLETLEQLQRRFVAGFGADWTDLAILTHNRLQVQRVTQYQNLFPMLNAGRFDYVPRGINEVWDEMAVMGPQYPGLLVDSQLALHYDYPIYFFVNKANRQLANRIEKGLRLALADGSFKRLFLSYHGQLVTRLRNRRVFELTNPTLPADMPAIDTSWWQPPAH</sequence>
<evidence type="ECO:0000313" key="1">
    <source>
        <dbReference type="EMBL" id="NMH67047.1"/>
    </source>
</evidence>
<dbReference type="Gene3D" id="3.40.190.10">
    <property type="entry name" value="Periplasmic binding protein-like II"/>
    <property type="match status" value="2"/>
</dbReference>
<gene>
    <name evidence="1" type="ORF">HC757_17965</name>
</gene>
<reference evidence="1" key="1">
    <citation type="submission" date="2020-04" db="EMBL/GenBank/DDBJ databases">
        <title>Description of Shewanella salipaludis sp. nov., isolated from a salt marsh.</title>
        <authorList>
            <person name="Park S."/>
            <person name="Yoon J.-H."/>
        </authorList>
    </citation>
    <scope>NUCLEOTIDE SEQUENCE</scope>
    <source>
        <strain evidence="1">SHSM-M6</strain>
    </source>
</reference>
<dbReference type="Proteomes" id="UP000737113">
    <property type="component" value="Unassembled WGS sequence"/>
</dbReference>
<protein>
    <submittedName>
        <fullName evidence="1">Amino acid ABC transporter substrate-binding protein</fullName>
    </submittedName>
</protein>
<dbReference type="AlphaFoldDB" id="A0A972FWR7"/>
<proteinExistence type="predicted"/>